<dbReference type="InterPro" id="IPR042276">
    <property type="entry name" value="CapZ_alpha/beta_2"/>
</dbReference>
<evidence type="ECO:0000313" key="8">
    <source>
        <dbReference type="Proteomes" id="UP001153365"/>
    </source>
</evidence>
<dbReference type="Pfam" id="PF01267">
    <property type="entry name" value="F-actin_cap_A"/>
    <property type="match status" value="1"/>
</dbReference>
<dbReference type="FunFam" id="3.90.1150.210:FF:000003">
    <property type="entry name" value="F-actin-capping protein subunit alpha"/>
    <property type="match status" value="1"/>
</dbReference>
<comment type="function">
    <text evidence="5 6">F-actin-capping proteins bind in a Ca(2+)-independent manner to the fast growing ends of actin filaments (barbed end) thereby blocking the exchange of subunits at these ends. Unlike other capping proteins (such as gelsolin and severin), these proteins do not sever actin filaments.</text>
</comment>
<dbReference type="SUPFAM" id="SSF90096">
    <property type="entry name" value="Subunits of heterodimeric actin filament capping protein Capz"/>
    <property type="match status" value="1"/>
</dbReference>
<dbReference type="PANTHER" id="PTHR10653">
    <property type="entry name" value="F-ACTIN-CAPPING PROTEIN SUBUNIT ALPHA"/>
    <property type="match status" value="1"/>
</dbReference>
<reference evidence="7" key="1">
    <citation type="submission" date="2022-06" db="EMBL/GenBank/DDBJ databases">
        <authorList>
            <consortium name="SYNGENTA / RWTH Aachen University"/>
        </authorList>
    </citation>
    <scope>NUCLEOTIDE SEQUENCE</scope>
</reference>
<dbReference type="PANTHER" id="PTHR10653:SF0">
    <property type="entry name" value="F-ACTIN-CAPPING PROTEIN SUBUNIT ALPHA"/>
    <property type="match status" value="1"/>
</dbReference>
<keyword evidence="8" id="KW-1185">Reference proteome</keyword>
<dbReference type="InterPro" id="IPR002189">
    <property type="entry name" value="CapZ_alpha"/>
</dbReference>
<dbReference type="Gene3D" id="3.90.1150.210">
    <property type="entry name" value="F-actin capping protein, beta subunit"/>
    <property type="match status" value="1"/>
</dbReference>
<comment type="caution">
    <text evidence="7">The sequence shown here is derived from an EMBL/GenBank/DDBJ whole genome shotgun (WGS) entry which is preliminary data.</text>
</comment>
<evidence type="ECO:0000256" key="3">
    <source>
        <dbReference type="ARBA" id="ARBA00022467"/>
    </source>
</evidence>
<dbReference type="EMBL" id="CALTRL010005981">
    <property type="protein sequence ID" value="CAH7688384.1"/>
    <property type="molecule type" value="Genomic_DNA"/>
</dbReference>
<evidence type="ECO:0000256" key="5">
    <source>
        <dbReference type="ARBA" id="ARBA00025389"/>
    </source>
</evidence>
<evidence type="ECO:0000256" key="2">
    <source>
        <dbReference type="ARBA" id="ARBA00014038"/>
    </source>
</evidence>
<comment type="similarity">
    <text evidence="1 6">Belongs to the F-actin-capping protein alpha subunit family.</text>
</comment>
<gene>
    <name evidence="7" type="ORF">PPACK8108_LOCUS23351</name>
</gene>
<organism evidence="7 8">
    <name type="scientific">Phakopsora pachyrhizi</name>
    <name type="common">Asian soybean rust disease fungus</name>
    <dbReference type="NCBI Taxonomy" id="170000"/>
    <lineage>
        <taxon>Eukaryota</taxon>
        <taxon>Fungi</taxon>
        <taxon>Dikarya</taxon>
        <taxon>Basidiomycota</taxon>
        <taxon>Pucciniomycotina</taxon>
        <taxon>Pucciniomycetes</taxon>
        <taxon>Pucciniales</taxon>
        <taxon>Phakopsoraceae</taxon>
        <taxon>Phakopsora</taxon>
    </lineage>
</organism>
<dbReference type="GO" id="GO:0030036">
    <property type="term" value="P:actin cytoskeleton organization"/>
    <property type="evidence" value="ECO:0007669"/>
    <property type="project" value="TreeGrafter"/>
</dbReference>
<evidence type="ECO:0000313" key="7">
    <source>
        <dbReference type="EMBL" id="CAH7688384.1"/>
    </source>
</evidence>
<dbReference type="GO" id="GO:0051015">
    <property type="term" value="F:actin filament binding"/>
    <property type="evidence" value="ECO:0007669"/>
    <property type="project" value="TreeGrafter"/>
</dbReference>
<dbReference type="GO" id="GO:0008290">
    <property type="term" value="C:F-actin capping protein complex"/>
    <property type="evidence" value="ECO:0007669"/>
    <property type="project" value="UniProtKB-UniRule"/>
</dbReference>
<proteinExistence type="inferred from homology"/>
<dbReference type="GO" id="GO:0030479">
    <property type="term" value="C:actin cortical patch"/>
    <property type="evidence" value="ECO:0007669"/>
    <property type="project" value="TreeGrafter"/>
</dbReference>
<comment type="subunit">
    <text evidence="6">Heterodimer of an alpha and a beta subunit.</text>
</comment>
<dbReference type="Proteomes" id="UP001153365">
    <property type="component" value="Unassembled WGS sequence"/>
</dbReference>
<dbReference type="InterPro" id="IPR037282">
    <property type="entry name" value="CapZ_alpha/beta"/>
</dbReference>
<accession>A0AAV0BP15</accession>
<keyword evidence="4 6" id="KW-0009">Actin-binding</keyword>
<evidence type="ECO:0000256" key="4">
    <source>
        <dbReference type="ARBA" id="ARBA00023203"/>
    </source>
</evidence>
<dbReference type="InterPro" id="IPR042489">
    <property type="entry name" value="CapZ_alpha_1"/>
</dbReference>
<dbReference type="Gene3D" id="3.30.1140.60">
    <property type="entry name" value="F-actin capping protein, alpha subunit"/>
    <property type="match status" value="1"/>
</dbReference>
<sequence length="298" mass="34083">MDSFIEPTLEDKLAVASSLILQAPPGEINDVFNDLRPVVGDDNELETGLLPALSQYNTEQLTLVELPNSDLPSMICSAAKVLDSPIDNRYLDPNSSQLFTFDHLRLCATEVEKFDRLSDNIESFRLELGKKLEEYVQDHFSAGFSSVFSDRDQYQYQKLTKFQLYIVGSKYNPTNYWTGRWRSSYEVDLGSSQIKGNIQVNVHYYEQGNVQLSTNSNPTVDLTDKKEELKSTGDSRGINLIIKSINEIETKFQSDINLSYLKLGDDTFKYLRRTLPITKQKINWNQIHSRVVLNNDKN</sequence>
<keyword evidence="3 6" id="KW-0117">Actin capping</keyword>
<evidence type="ECO:0000256" key="1">
    <source>
        <dbReference type="ARBA" id="ARBA00010479"/>
    </source>
</evidence>
<protein>
    <recommendedName>
        <fullName evidence="2 6">F-actin-capping protein subunit alpha</fullName>
    </recommendedName>
</protein>
<dbReference type="PRINTS" id="PR00191">
    <property type="entry name" value="FACTINCAPA"/>
</dbReference>
<dbReference type="AlphaFoldDB" id="A0AAV0BP15"/>
<name>A0AAV0BP15_PHAPC</name>
<evidence type="ECO:0000256" key="6">
    <source>
        <dbReference type="RuleBase" id="RU365077"/>
    </source>
</evidence>
<dbReference type="GO" id="GO:0051016">
    <property type="term" value="P:barbed-end actin filament capping"/>
    <property type="evidence" value="ECO:0007669"/>
    <property type="project" value="UniProtKB-UniRule"/>
</dbReference>